<keyword evidence="3 6" id="KW-0812">Transmembrane</keyword>
<dbReference type="SUPFAM" id="SSF103481">
    <property type="entry name" value="Multidrug resistance efflux transporter EmrE"/>
    <property type="match status" value="2"/>
</dbReference>
<evidence type="ECO:0000313" key="8">
    <source>
        <dbReference type="EMBL" id="MFC5457659.1"/>
    </source>
</evidence>
<feature type="domain" description="EamA" evidence="7">
    <location>
        <begin position="17"/>
        <end position="144"/>
    </location>
</feature>
<evidence type="ECO:0000256" key="4">
    <source>
        <dbReference type="ARBA" id="ARBA00022989"/>
    </source>
</evidence>
<evidence type="ECO:0000256" key="2">
    <source>
        <dbReference type="ARBA" id="ARBA00007362"/>
    </source>
</evidence>
<organism evidence="8 9">
    <name type="scientific">Prosthecobacter fluviatilis</name>
    <dbReference type="NCBI Taxonomy" id="445931"/>
    <lineage>
        <taxon>Bacteria</taxon>
        <taxon>Pseudomonadati</taxon>
        <taxon>Verrucomicrobiota</taxon>
        <taxon>Verrucomicrobiia</taxon>
        <taxon>Verrucomicrobiales</taxon>
        <taxon>Verrucomicrobiaceae</taxon>
        <taxon>Prosthecobacter</taxon>
    </lineage>
</organism>
<feature type="transmembrane region" description="Helical" evidence="6">
    <location>
        <begin position="245"/>
        <end position="266"/>
    </location>
</feature>
<comment type="subcellular location">
    <subcellularLocation>
        <location evidence="1">Membrane</location>
        <topology evidence="1">Multi-pass membrane protein</topology>
    </subcellularLocation>
</comment>
<feature type="transmembrane region" description="Helical" evidence="6">
    <location>
        <begin position="272"/>
        <end position="288"/>
    </location>
</feature>
<feature type="transmembrane region" description="Helical" evidence="6">
    <location>
        <begin position="39"/>
        <end position="59"/>
    </location>
</feature>
<dbReference type="RefSeq" id="WP_377171213.1">
    <property type="nucleotide sequence ID" value="NZ_JBHSMQ010000011.1"/>
</dbReference>
<sequence length="291" mass="31157">MSPASPSSRWTAIIPWLFVLLWSSGFIGSKLGIPYAEPFTFLTLRYCIVLAILIPIALLTRAPWPQGRGQLAHVAFAGLMIHALYLSGCVWSLRLGLPAGILSLIVSLQPLFTAAFAGVVLGERVLPRQWSGLALGFLGTILVVAHKTGSGLTFVMTVPAIAALVGITVGTLWQKRHCPAFDLRTSTVVQYAASLLITAALAFTTETMHIQWGGQFIFALCWVALVLSIGAISLLNWLIRSGTAVNVASLFYTVPAVTALMAWAIFGETLTGLSLIGMIIAVLGVWLARAR</sequence>
<comment type="caution">
    <text evidence="8">The sequence shown here is derived from an EMBL/GenBank/DDBJ whole genome shotgun (WGS) entry which is preliminary data.</text>
</comment>
<keyword evidence="5 6" id="KW-0472">Membrane</keyword>
<dbReference type="InterPro" id="IPR000620">
    <property type="entry name" value="EamA_dom"/>
</dbReference>
<evidence type="ECO:0000259" key="7">
    <source>
        <dbReference type="Pfam" id="PF00892"/>
    </source>
</evidence>
<dbReference type="EMBL" id="JBHSMQ010000011">
    <property type="protein sequence ID" value="MFC5457659.1"/>
    <property type="molecule type" value="Genomic_DNA"/>
</dbReference>
<proteinExistence type="inferred from homology"/>
<evidence type="ECO:0000256" key="5">
    <source>
        <dbReference type="ARBA" id="ARBA00023136"/>
    </source>
</evidence>
<reference evidence="9" key="1">
    <citation type="journal article" date="2019" name="Int. J. Syst. Evol. Microbiol.">
        <title>The Global Catalogue of Microorganisms (GCM) 10K type strain sequencing project: providing services to taxonomists for standard genome sequencing and annotation.</title>
        <authorList>
            <consortium name="The Broad Institute Genomics Platform"/>
            <consortium name="The Broad Institute Genome Sequencing Center for Infectious Disease"/>
            <person name="Wu L."/>
            <person name="Ma J."/>
        </authorList>
    </citation>
    <scope>NUCLEOTIDE SEQUENCE [LARGE SCALE GENOMIC DNA]</scope>
    <source>
        <strain evidence="9">CGMCC 4.1469</strain>
    </source>
</reference>
<comment type="similarity">
    <text evidence="2">Belongs to the EamA transporter family.</text>
</comment>
<feature type="transmembrane region" description="Helical" evidence="6">
    <location>
        <begin position="152"/>
        <end position="173"/>
    </location>
</feature>
<evidence type="ECO:0000256" key="1">
    <source>
        <dbReference type="ARBA" id="ARBA00004141"/>
    </source>
</evidence>
<name>A0ABW0KW88_9BACT</name>
<keyword evidence="4 6" id="KW-1133">Transmembrane helix</keyword>
<feature type="domain" description="EamA" evidence="7">
    <location>
        <begin position="160"/>
        <end position="288"/>
    </location>
</feature>
<evidence type="ECO:0000256" key="3">
    <source>
        <dbReference type="ARBA" id="ARBA00022692"/>
    </source>
</evidence>
<feature type="transmembrane region" description="Helical" evidence="6">
    <location>
        <begin position="71"/>
        <end position="93"/>
    </location>
</feature>
<protein>
    <submittedName>
        <fullName evidence="8">DMT family transporter</fullName>
    </submittedName>
</protein>
<evidence type="ECO:0000256" key="6">
    <source>
        <dbReference type="SAM" id="Phobius"/>
    </source>
</evidence>
<evidence type="ECO:0000313" key="9">
    <source>
        <dbReference type="Proteomes" id="UP001596052"/>
    </source>
</evidence>
<feature type="transmembrane region" description="Helical" evidence="6">
    <location>
        <begin position="12"/>
        <end position="33"/>
    </location>
</feature>
<dbReference type="PANTHER" id="PTHR32322:SF2">
    <property type="entry name" value="EAMA DOMAIN-CONTAINING PROTEIN"/>
    <property type="match status" value="1"/>
</dbReference>
<dbReference type="Proteomes" id="UP001596052">
    <property type="component" value="Unassembled WGS sequence"/>
</dbReference>
<keyword evidence="9" id="KW-1185">Reference proteome</keyword>
<dbReference type="PANTHER" id="PTHR32322">
    <property type="entry name" value="INNER MEMBRANE TRANSPORTER"/>
    <property type="match status" value="1"/>
</dbReference>
<feature type="transmembrane region" description="Helical" evidence="6">
    <location>
        <begin position="99"/>
        <end position="122"/>
    </location>
</feature>
<dbReference type="Pfam" id="PF00892">
    <property type="entry name" value="EamA"/>
    <property type="match status" value="2"/>
</dbReference>
<dbReference type="InterPro" id="IPR037185">
    <property type="entry name" value="EmrE-like"/>
</dbReference>
<feature type="transmembrane region" description="Helical" evidence="6">
    <location>
        <begin position="185"/>
        <end position="204"/>
    </location>
</feature>
<dbReference type="InterPro" id="IPR050638">
    <property type="entry name" value="AA-Vitamin_Transporters"/>
</dbReference>
<gene>
    <name evidence="8" type="ORF">ACFQDI_22515</name>
</gene>
<feature type="transmembrane region" description="Helical" evidence="6">
    <location>
        <begin position="216"/>
        <end position="238"/>
    </location>
</feature>
<accession>A0ABW0KW88</accession>